<dbReference type="GO" id="GO:0008970">
    <property type="term" value="F:phospholipase A1 activity"/>
    <property type="evidence" value="ECO:0007669"/>
    <property type="project" value="TreeGrafter"/>
</dbReference>
<dbReference type="GO" id="GO:0070292">
    <property type="term" value="P:N-acylphosphatidylethanolamine metabolic process"/>
    <property type="evidence" value="ECO:0007669"/>
    <property type="project" value="TreeGrafter"/>
</dbReference>
<dbReference type="InterPro" id="IPR051496">
    <property type="entry name" value="H-rev107_PLA/AT"/>
</dbReference>
<comment type="similarity">
    <text evidence="1">Belongs to the H-rev107 family.</text>
</comment>
<evidence type="ECO:0000313" key="7">
    <source>
        <dbReference type="Proteomes" id="UP000694383"/>
    </source>
</evidence>
<dbReference type="PANTHER" id="PTHR13943">
    <property type="entry name" value="HRAS-LIKE SUPPRESSOR - RELATED"/>
    <property type="match status" value="1"/>
</dbReference>
<evidence type="ECO:0000313" key="6">
    <source>
        <dbReference type="Ensembl" id="ENSOSIP00000018203.1"/>
    </source>
</evidence>
<dbReference type="GO" id="GO:0004623">
    <property type="term" value="F:phospholipase A2 activity"/>
    <property type="evidence" value="ECO:0007669"/>
    <property type="project" value="TreeGrafter"/>
</dbReference>
<evidence type="ECO:0000259" key="5">
    <source>
        <dbReference type="PROSITE" id="PS51934"/>
    </source>
</evidence>
<dbReference type="PROSITE" id="PS51934">
    <property type="entry name" value="LRAT"/>
    <property type="match status" value="1"/>
</dbReference>
<proteinExistence type="inferred from homology"/>
<reference evidence="6" key="1">
    <citation type="submission" date="2025-08" db="UniProtKB">
        <authorList>
            <consortium name="Ensembl"/>
        </authorList>
    </citation>
    <scope>IDENTIFICATION</scope>
</reference>
<dbReference type="InterPro" id="IPR007053">
    <property type="entry name" value="LRAT_dom"/>
</dbReference>
<keyword evidence="3" id="KW-0378">Hydrolase</keyword>
<keyword evidence="7" id="KW-1185">Reference proteome</keyword>
<dbReference type="GO" id="GO:0016410">
    <property type="term" value="F:N-acyltransferase activity"/>
    <property type="evidence" value="ECO:0007669"/>
    <property type="project" value="TreeGrafter"/>
</dbReference>
<dbReference type="Gene3D" id="3.90.1720.10">
    <property type="entry name" value="endopeptidase domain like (from Nostoc punctiforme)"/>
    <property type="match status" value="1"/>
</dbReference>
<dbReference type="Pfam" id="PF04970">
    <property type="entry name" value="LRAT"/>
    <property type="match status" value="1"/>
</dbReference>
<dbReference type="PANTHER" id="PTHR13943:SF31">
    <property type="entry name" value="PHOSPHOLIPASE A AND ACYLTRANSFERASE 3"/>
    <property type="match status" value="1"/>
</dbReference>
<evidence type="ECO:0000256" key="4">
    <source>
        <dbReference type="ARBA" id="ARBA00023098"/>
    </source>
</evidence>
<dbReference type="GO" id="GO:0005737">
    <property type="term" value="C:cytoplasm"/>
    <property type="evidence" value="ECO:0007669"/>
    <property type="project" value="TreeGrafter"/>
</dbReference>
<feature type="domain" description="LRAT" evidence="5">
    <location>
        <begin position="54"/>
        <end position="164"/>
    </location>
</feature>
<keyword evidence="2" id="KW-0808">Transferase</keyword>
<dbReference type="AlphaFoldDB" id="A0A8C7XX57"/>
<protein>
    <recommendedName>
        <fullName evidence="5">LRAT domain-containing protein</fullName>
    </recommendedName>
</protein>
<organism evidence="6 7">
    <name type="scientific">Oryzias sinensis</name>
    <name type="common">Chinese medaka</name>
    <dbReference type="NCBI Taxonomy" id="183150"/>
    <lineage>
        <taxon>Eukaryota</taxon>
        <taxon>Metazoa</taxon>
        <taxon>Chordata</taxon>
        <taxon>Craniata</taxon>
        <taxon>Vertebrata</taxon>
        <taxon>Euteleostomi</taxon>
        <taxon>Actinopterygii</taxon>
        <taxon>Neopterygii</taxon>
        <taxon>Teleostei</taxon>
        <taxon>Neoteleostei</taxon>
        <taxon>Acanthomorphata</taxon>
        <taxon>Ovalentaria</taxon>
        <taxon>Atherinomorphae</taxon>
        <taxon>Beloniformes</taxon>
        <taxon>Adrianichthyidae</taxon>
        <taxon>Oryziinae</taxon>
        <taxon>Oryzias</taxon>
    </lineage>
</organism>
<name>A0A8C7XX57_9TELE</name>
<keyword evidence="4" id="KW-0443">Lipid metabolism</keyword>
<reference evidence="6" key="2">
    <citation type="submission" date="2025-09" db="UniProtKB">
        <authorList>
            <consortium name="Ensembl"/>
        </authorList>
    </citation>
    <scope>IDENTIFICATION</scope>
</reference>
<dbReference type="Proteomes" id="UP000694383">
    <property type="component" value="Unplaced"/>
</dbReference>
<evidence type="ECO:0000256" key="1">
    <source>
        <dbReference type="ARBA" id="ARBA00007824"/>
    </source>
</evidence>
<dbReference type="GeneTree" id="ENSGT00940000162660"/>
<dbReference type="Ensembl" id="ENSOSIT00000019225.1">
    <property type="protein sequence ID" value="ENSOSIP00000018203.1"/>
    <property type="gene ID" value="ENSOSIG00000009807.1"/>
</dbReference>
<evidence type="ECO:0000256" key="2">
    <source>
        <dbReference type="ARBA" id="ARBA00022679"/>
    </source>
</evidence>
<sequence length="215" mass="24180">MSCYGNLTYPETYLHFWNRKLRLSTSLASNLPWELAEPAFWNTPLLYCTKPGDLIEILRGNFNSWAVYVGNGYVVHFGAPNSSLASRIEGVDGIVKKEKLQYVAGEYSWKVNNTLDGKYRPIPPNEIVKKACSLVGASLKYHLTEFNSEHFATEMRYGKAESRQVGHLQKPLLVITALRRLLYGETSGIHCSGVILAHSSTQTTFKSSRFRGSLL</sequence>
<evidence type="ECO:0000256" key="3">
    <source>
        <dbReference type="ARBA" id="ARBA00022801"/>
    </source>
</evidence>
<accession>A0A8C7XX57</accession>